<evidence type="ECO:0000313" key="2">
    <source>
        <dbReference type="Proteomes" id="UP000467841"/>
    </source>
</evidence>
<reference evidence="1" key="1">
    <citation type="submission" date="2020-01" db="EMBL/GenBank/DDBJ databases">
        <authorList>
            <person name="Mishra B."/>
        </authorList>
    </citation>
    <scope>NUCLEOTIDE SEQUENCE [LARGE SCALE GENOMIC DNA]</scope>
</reference>
<protein>
    <submittedName>
        <fullName evidence="1">Uncharacterized protein</fullName>
    </submittedName>
</protein>
<comment type="caution">
    <text evidence="1">The sequence shown here is derived from an EMBL/GenBank/DDBJ whole genome shotgun (WGS) entry which is preliminary data.</text>
</comment>
<dbReference type="AlphaFoldDB" id="A0A6D2HPS1"/>
<dbReference type="EMBL" id="CACVBM020000333">
    <property type="protein sequence ID" value="CAA7017782.1"/>
    <property type="molecule type" value="Genomic_DNA"/>
</dbReference>
<accession>A0A6D2HPS1</accession>
<keyword evidence="2" id="KW-1185">Reference proteome</keyword>
<proteinExistence type="predicted"/>
<gene>
    <name evidence="1" type="ORF">MERR_LOCUS5017</name>
</gene>
<dbReference type="Proteomes" id="UP000467841">
    <property type="component" value="Unassembled WGS sequence"/>
</dbReference>
<evidence type="ECO:0000313" key="1">
    <source>
        <dbReference type="EMBL" id="CAA7017782.1"/>
    </source>
</evidence>
<organism evidence="1 2">
    <name type="scientific">Microthlaspi erraticum</name>
    <dbReference type="NCBI Taxonomy" id="1685480"/>
    <lineage>
        <taxon>Eukaryota</taxon>
        <taxon>Viridiplantae</taxon>
        <taxon>Streptophyta</taxon>
        <taxon>Embryophyta</taxon>
        <taxon>Tracheophyta</taxon>
        <taxon>Spermatophyta</taxon>
        <taxon>Magnoliopsida</taxon>
        <taxon>eudicotyledons</taxon>
        <taxon>Gunneridae</taxon>
        <taxon>Pentapetalae</taxon>
        <taxon>rosids</taxon>
        <taxon>malvids</taxon>
        <taxon>Brassicales</taxon>
        <taxon>Brassicaceae</taxon>
        <taxon>Coluteocarpeae</taxon>
        <taxon>Microthlaspi</taxon>
    </lineage>
</organism>
<sequence>MSGVVNKLVEPLNNNKLTVQHGWGQEPREDVGDSPGWAGRYWVFRFVRIHQEDEGVACGENGGEAS</sequence>
<name>A0A6D2HPS1_9BRAS</name>